<gene>
    <name evidence="1" type="ORF">FJM65_19815</name>
</gene>
<dbReference type="Proteomes" id="UP000316727">
    <property type="component" value="Unassembled WGS sequence"/>
</dbReference>
<evidence type="ECO:0000313" key="2">
    <source>
        <dbReference type="Proteomes" id="UP000316727"/>
    </source>
</evidence>
<dbReference type="EMBL" id="VFRQ01000017">
    <property type="protein sequence ID" value="TPE40590.1"/>
    <property type="molecule type" value="Genomic_DNA"/>
</dbReference>
<comment type="caution">
    <text evidence="1">The sequence shown here is derived from an EMBL/GenBank/DDBJ whole genome shotgun (WGS) entry which is preliminary data.</text>
</comment>
<organism evidence="1 2">
    <name type="scientific">Pontibacter mangrovi</name>
    <dbReference type="NCBI Taxonomy" id="2589816"/>
    <lineage>
        <taxon>Bacteria</taxon>
        <taxon>Pseudomonadati</taxon>
        <taxon>Bacteroidota</taxon>
        <taxon>Cytophagia</taxon>
        <taxon>Cytophagales</taxon>
        <taxon>Hymenobacteraceae</taxon>
        <taxon>Pontibacter</taxon>
    </lineage>
</organism>
<dbReference type="AlphaFoldDB" id="A0A501VWY1"/>
<proteinExistence type="predicted"/>
<reference evidence="1 2" key="1">
    <citation type="submission" date="2019-06" db="EMBL/GenBank/DDBJ databases">
        <title>A novel bacterium of genus Pontibacter, isolated from marine sediment.</title>
        <authorList>
            <person name="Huang H."/>
            <person name="Mo K."/>
            <person name="Hu Y."/>
        </authorList>
    </citation>
    <scope>NUCLEOTIDE SEQUENCE [LARGE SCALE GENOMIC DNA]</scope>
    <source>
        <strain evidence="1 2">HB172049</strain>
    </source>
</reference>
<evidence type="ECO:0000313" key="1">
    <source>
        <dbReference type="EMBL" id="TPE40590.1"/>
    </source>
</evidence>
<name>A0A501VWY1_9BACT</name>
<protein>
    <submittedName>
        <fullName evidence="1">Uncharacterized protein</fullName>
    </submittedName>
</protein>
<sequence>MNRKSLLNQLELAYAPLTAYEFAIVKDDKLVERALEKASLYLIGQRPVITFENFIPDTAIYQLNFEIHQRNNPNILKCKLPFDQEVFGLMEDNVVDVAFNYLENSTKQDKLLFKNIHGFSLVKHRQEGKEFIIWFSPEKLLQNWWKGSIDCEIEGDWQSFIQYKVHYVGKATKQSILRRLTGHSTFQDILSLESPVTEKQLPANEIVILPFEFQNNLQFQSFGDGADAKAMVAALLGENYPHQEKVFLDAEKALIKAMQPAYNKEMFKSYPVSKDGLYNDNYDAISYTFIDPIVLLYNDGEIKGGLNSIGGDAIIILDNSDFKLVKHE</sequence>
<keyword evidence="2" id="KW-1185">Reference proteome</keyword>
<dbReference type="OrthoDB" id="9804173at2"/>
<dbReference type="RefSeq" id="WP_140623863.1">
    <property type="nucleotide sequence ID" value="NZ_VFRQ01000017.1"/>
</dbReference>
<accession>A0A501VWY1</accession>